<dbReference type="Pfam" id="PF00828">
    <property type="entry name" value="Ribosomal_L27A"/>
    <property type="match status" value="1"/>
</dbReference>
<feature type="region of interest" description="Disordered" evidence="6">
    <location>
        <begin position="1"/>
        <end position="56"/>
    </location>
</feature>
<proteinExistence type="inferred from homology"/>
<comment type="function">
    <text evidence="4">Binds to the 23S rRNA.</text>
</comment>
<dbReference type="InterPro" id="IPR021131">
    <property type="entry name" value="Ribosomal_uL15/eL18"/>
</dbReference>
<dbReference type="GO" id="GO:0006412">
    <property type="term" value="P:translation"/>
    <property type="evidence" value="ECO:0007669"/>
    <property type="project" value="UniProtKB-UniRule"/>
</dbReference>
<reference evidence="8 9" key="1">
    <citation type="submission" date="2014-04" db="EMBL/GenBank/DDBJ databases">
        <title>Genome assembly of Hyalangium minutum DSM 14724.</title>
        <authorList>
            <person name="Sharma G."/>
            <person name="Subramanian S."/>
        </authorList>
    </citation>
    <scope>NUCLEOTIDE SEQUENCE [LARGE SCALE GENOMIC DNA]</scope>
    <source>
        <strain evidence="8 9">DSM 14724</strain>
    </source>
</reference>
<evidence type="ECO:0000256" key="4">
    <source>
        <dbReference type="HAMAP-Rule" id="MF_01341"/>
    </source>
</evidence>
<evidence type="ECO:0000256" key="5">
    <source>
        <dbReference type="RuleBase" id="RU003888"/>
    </source>
</evidence>
<dbReference type="GO" id="GO:0003735">
    <property type="term" value="F:structural constituent of ribosome"/>
    <property type="evidence" value="ECO:0007669"/>
    <property type="project" value="InterPro"/>
</dbReference>
<accession>A0A085WQA5</accession>
<keyword evidence="4" id="KW-0699">rRNA-binding</keyword>
<dbReference type="EMBL" id="JMCB01000003">
    <property type="protein sequence ID" value="KFE69868.1"/>
    <property type="molecule type" value="Genomic_DNA"/>
</dbReference>
<dbReference type="NCBIfam" id="TIGR01071">
    <property type="entry name" value="rplO_bact"/>
    <property type="match status" value="1"/>
</dbReference>
<feature type="region of interest" description="Disordered" evidence="6">
    <location>
        <begin position="156"/>
        <end position="176"/>
    </location>
</feature>
<dbReference type="InterPro" id="IPR001196">
    <property type="entry name" value="Ribosomal_uL15_CS"/>
</dbReference>
<dbReference type="HAMAP" id="MF_01341">
    <property type="entry name" value="Ribosomal_uL15"/>
    <property type="match status" value="1"/>
</dbReference>
<comment type="subunit">
    <text evidence="4">Part of the 50S ribosomal subunit.</text>
</comment>
<gene>
    <name evidence="4" type="primary">rplO</name>
    <name evidence="8" type="ORF">DB31_4910</name>
</gene>
<evidence type="ECO:0000313" key="8">
    <source>
        <dbReference type="EMBL" id="KFE69868.1"/>
    </source>
</evidence>
<dbReference type="AlphaFoldDB" id="A0A085WQA5"/>
<evidence type="ECO:0000313" key="9">
    <source>
        <dbReference type="Proteomes" id="UP000028725"/>
    </source>
</evidence>
<dbReference type="PROSITE" id="PS00475">
    <property type="entry name" value="RIBOSOMAL_L15"/>
    <property type="match status" value="1"/>
</dbReference>
<organism evidence="8 9">
    <name type="scientific">Hyalangium minutum</name>
    <dbReference type="NCBI Taxonomy" id="394096"/>
    <lineage>
        <taxon>Bacteria</taxon>
        <taxon>Pseudomonadati</taxon>
        <taxon>Myxococcota</taxon>
        <taxon>Myxococcia</taxon>
        <taxon>Myxococcales</taxon>
        <taxon>Cystobacterineae</taxon>
        <taxon>Archangiaceae</taxon>
        <taxon>Hyalangium</taxon>
    </lineage>
</organism>
<dbReference type="OrthoDB" id="9810293at2"/>
<evidence type="ECO:0000256" key="2">
    <source>
        <dbReference type="ARBA" id="ARBA00022980"/>
    </source>
</evidence>
<dbReference type="PANTHER" id="PTHR12934">
    <property type="entry name" value="50S RIBOSOMAL PROTEIN L15"/>
    <property type="match status" value="1"/>
</dbReference>
<dbReference type="Proteomes" id="UP000028725">
    <property type="component" value="Unassembled WGS sequence"/>
</dbReference>
<keyword evidence="4" id="KW-0694">RNA-binding</keyword>
<evidence type="ECO:0000259" key="7">
    <source>
        <dbReference type="Pfam" id="PF00828"/>
    </source>
</evidence>
<dbReference type="GO" id="GO:0019843">
    <property type="term" value="F:rRNA binding"/>
    <property type="evidence" value="ECO:0007669"/>
    <property type="project" value="UniProtKB-UniRule"/>
</dbReference>
<sequence length="176" mass="18681">MSTTLNNLKRPHNSWHRKKRVGRGQGSGLGKTAGRGGKGQKARSGNMRFEGFEGGQSPLQRRLPKFGFISPNRVIYAVVNLADLEHAFEAGATVDEAALKAKGLVKGRYDGVKVLGQGELSKKLTLKVHKLSGKAQEAIQKAGGAVEVLPLVAHKPESASKAHSGKGVKAPKQTNA</sequence>
<name>A0A085WQA5_9BACT</name>
<dbReference type="PANTHER" id="PTHR12934:SF11">
    <property type="entry name" value="LARGE RIBOSOMAL SUBUNIT PROTEIN UL15M"/>
    <property type="match status" value="1"/>
</dbReference>
<keyword evidence="9" id="KW-1185">Reference proteome</keyword>
<feature type="domain" description="Large ribosomal subunit protein uL15/eL18" evidence="7">
    <location>
        <begin position="78"/>
        <end position="147"/>
    </location>
</feature>
<dbReference type="InterPro" id="IPR005749">
    <property type="entry name" value="Ribosomal_uL15_bac-type"/>
</dbReference>
<evidence type="ECO:0000256" key="1">
    <source>
        <dbReference type="ARBA" id="ARBA00007320"/>
    </source>
</evidence>
<keyword evidence="2 4" id="KW-0689">Ribosomal protein</keyword>
<evidence type="ECO:0000256" key="3">
    <source>
        <dbReference type="ARBA" id="ARBA00023274"/>
    </source>
</evidence>
<comment type="similarity">
    <text evidence="1 4 5">Belongs to the universal ribosomal protein uL15 family.</text>
</comment>
<dbReference type="InterPro" id="IPR030878">
    <property type="entry name" value="Ribosomal_uL15"/>
</dbReference>
<dbReference type="Gene3D" id="3.100.10.10">
    <property type="match status" value="1"/>
</dbReference>
<dbReference type="RefSeq" id="WP_044184193.1">
    <property type="nucleotide sequence ID" value="NZ_JMCB01000003.1"/>
</dbReference>
<dbReference type="SUPFAM" id="SSF52080">
    <property type="entry name" value="Ribosomal proteins L15p and L18e"/>
    <property type="match status" value="1"/>
</dbReference>
<feature type="compositionally biased region" description="Basic residues" evidence="6">
    <location>
        <begin position="9"/>
        <end position="22"/>
    </location>
</feature>
<dbReference type="GO" id="GO:0022625">
    <property type="term" value="C:cytosolic large ribosomal subunit"/>
    <property type="evidence" value="ECO:0007669"/>
    <property type="project" value="TreeGrafter"/>
</dbReference>
<dbReference type="STRING" id="394096.DB31_4910"/>
<feature type="compositionally biased region" description="Gly residues" evidence="6">
    <location>
        <begin position="23"/>
        <end position="39"/>
    </location>
</feature>
<evidence type="ECO:0000256" key="6">
    <source>
        <dbReference type="SAM" id="MobiDB-lite"/>
    </source>
</evidence>
<dbReference type="InterPro" id="IPR036227">
    <property type="entry name" value="Ribosomal_uL15/eL18_sf"/>
</dbReference>
<protein>
    <recommendedName>
        <fullName evidence="4">Large ribosomal subunit protein uL15</fullName>
    </recommendedName>
</protein>
<dbReference type="PATRIC" id="fig|394096.3.peg.1393"/>
<comment type="caution">
    <text evidence="8">The sequence shown here is derived from an EMBL/GenBank/DDBJ whole genome shotgun (WGS) entry which is preliminary data.</text>
</comment>
<keyword evidence="3 4" id="KW-0687">Ribonucleoprotein</keyword>